<comment type="caution">
    <text evidence="2">The sequence shown here is derived from an EMBL/GenBank/DDBJ whole genome shotgun (WGS) entry which is preliminary data.</text>
</comment>
<evidence type="ECO:0000313" key="2">
    <source>
        <dbReference type="EMBL" id="MCM0620523.1"/>
    </source>
</evidence>
<name>A0A9X2D778_9ACTN</name>
<dbReference type="EMBL" id="JAMOIL010000010">
    <property type="protein sequence ID" value="MCM0620523.1"/>
    <property type="molecule type" value="Genomic_DNA"/>
</dbReference>
<keyword evidence="3" id="KW-1185">Reference proteome</keyword>
<accession>A0A9X2D778</accession>
<dbReference type="AlphaFoldDB" id="A0A9X2D778"/>
<keyword evidence="1" id="KW-1133">Transmembrane helix</keyword>
<sequence>MTTVPVPGQVLHARTLRVLAVPAAVVAVFALAVWISGTPLRAPGSPEGAVTLATEGSAAVLTVAALQPGESMTRSVSISNAGPEEARLSLTESGAATDAADGALWLEIRRDGQQVYAGAFGAMADFTTDQGTLAAGAEATFTFTVSLPESAPALTEDDAPAVVRYTLGTTS</sequence>
<dbReference type="Proteomes" id="UP001139485">
    <property type="component" value="Unassembled WGS sequence"/>
</dbReference>
<evidence type="ECO:0000313" key="3">
    <source>
        <dbReference type="Proteomes" id="UP001139485"/>
    </source>
</evidence>
<gene>
    <name evidence="2" type="ORF">M8330_09475</name>
</gene>
<reference evidence="2" key="1">
    <citation type="submission" date="2022-05" db="EMBL/GenBank/DDBJ databases">
        <authorList>
            <person name="Tuo L."/>
        </authorList>
    </citation>
    <scope>NUCLEOTIDE SEQUENCE</scope>
    <source>
        <strain evidence="2">BSK12Z-4</strain>
    </source>
</reference>
<keyword evidence="1" id="KW-0472">Membrane</keyword>
<dbReference type="RefSeq" id="WP_250827120.1">
    <property type="nucleotide sequence ID" value="NZ_JAMOIL010000010.1"/>
</dbReference>
<protein>
    <submittedName>
        <fullName evidence="2">Uncharacterized protein</fullName>
    </submittedName>
</protein>
<evidence type="ECO:0000256" key="1">
    <source>
        <dbReference type="SAM" id="Phobius"/>
    </source>
</evidence>
<organism evidence="2 3">
    <name type="scientific">Nocardioides bruguierae</name>
    <dbReference type="NCBI Taxonomy" id="2945102"/>
    <lineage>
        <taxon>Bacteria</taxon>
        <taxon>Bacillati</taxon>
        <taxon>Actinomycetota</taxon>
        <taxon>Actinomycetes</taxon>
        <taxon>Propionibacteriales</taxon>
        <taxon>Nocardioidaceae</taxon>
        <taxon>Nocardioides</taxon>
    </lineage>
</organism>
<proteinExistence type="predicted"/>
<feature type="transmembrane region" description="Helical" evidence="1">
    <location>
        <begin position="15"/>
        <end position="35"/>
    </location>
</feature>
<keyword evidence="1" id="KW-0812">Transmembrane</keyword>